<keyword evidence="2" id="KW-1185">Reference proteome</keyword>
<reference evidence="1" key="1">
    <citation type="submission" date="2023-04" db="EMBL/GenBank/DDBJ databases">
        <title>Draft Genome sequencing of Naganishia species isolated from polar environments using Oxford Nanopore Technology.</title>
        <authorList>
            <person name="Leo P."/>
            <person name="Venkateswaran K."/>
        </authorList>
    </citation>
    <scope>NUCLEOTIDE SEQUENCE</scope>
    <source>
        <strain evidence="1">MNA-CCFEE 5261</strain>
    </source>
</reference>
<dbReference type="Proteomes" id="UP001241377">
    <property type="component" value="Unassembled WGS sequence"/>
</dbReference>
<comment type="caution">
    <text evidence="1">The sequence shown here is derived from an EMBL/GenBank/DDBJ whole genome shotgun (WGS) entry which is preliminary data.</text>
</comment>
<protein>
    <submittedName>
        <fullName evidence="1">Uncharacterized protein</fullName>
    </submittedName>
</protein>
<evidence type="ECO:0000313" key="2">
    <source>
        <dbReference type="Proteomes" id="UP001241377"/>
    </source>
</evidence>
<proteinExistence type="predicted"/>
<organism evidence="1 2">
    <name type="scientific">Naganishia cerealis</name>
    <dbReference type="NCBI Taxonomy" id="610337"/>
    <lineage>
        <taxon>Eukaryota</taxon>
        <taxon>Fungi</taxon>
        <taxon>Dikarya</taxon>
        <taxon>Basidiomycota</taxon>
        <taxon>Agaricomycotina</taxon>
        <taxon>Tremellomycetes</taxon>
        <taxon>Filobasidiales</taxon>
        <taxon>Filobasidiaceae</taxon>
        <taxon>Naganishia</taxon>
    </lineage>
</organism>
<gene>
    <name evidence="1" type="ORF">QFC19_006843</name>
</gene>
<accession>A0ACC2VD99</accession>
<dbReference type="EMBL" id="JASBWR010000087">
    <property type="protein sequence ID" value="KAJ9097374.1"/>
    <property type="molecule type" value="Genomic_DNA"/>
</dbReference>
<sequence length="258" mass="29162">MTSINPPWSLHIQNPLAPYHSHASSPTSALSMHFDEVQIRANHCQILLLTLKESCNAVQQLRECGQLPASINLQDWSEISRKQDDIRTCLEKLQHAVEILATELTTSREDVEEKRKRSSVKTEVDDLTANDVEESPSCFSYVCNGEIFATPPTQQISEQMSPIMFDDRKFNVVSSVSPVADGFLEHIADLTLAQYHQTPPDILTVIKSLRQRNGAPVDLVAFHQVCEQSATEGLIEEIEWKLRNRIKLTELAWQMPKS</sequence>
<name>A0ACC2VD99_9TREE</name>
<evidence type="ECO:0000313" key="1">
    <source>
        <dbReference type="EMBL" id="KAJ9097374.1"/>
    </source>
</evidence>